<sequence>MPFIENYAPFYVPFMGEYGTTYTINLYIFGVVIGSLIMFVAPFLSKLVTKFRSKQVPFQGISIAIVLLVAMSVIIQLFS</sequence>
<keyword evidence="1" id="KW-0472">Membrane</keyword>
<gene>
    <name evidence="2" type="ORF">COW82_03010</name>
</gene>
<organism evidence="2 3">
    <name type="scientific">Candidatus Campbellbacteria bacterium CG22_combo_CG10-13_8_21_14_all_43_18</name>
    <dbReference type="NCBI Taxonomy" id="1974530"/>
    <lineage>
        <taxon>Bacteria</taxon>
        <taxon>Candidatus Campbelliibacteriota</taxon>
    </lineage>
</organism>
<dbReference type="AlphaFoldDB" id="A0A2H0DWL9"/>
<keyword evidence="1" id="KW-0812">Transmembrane</keyword>
<comment type="caution">
    <text evidence="2">The sequence shown here is derived from an EMBL/GenBank/DDBJ whole genome shotgun (WGS) entry which is preliminary data.</text>
</comment>
<dbReference type="Proteomes" id="UP000231276">
    <property type="component" value="Unassembled WGS sequence"/>
</dbReference>
<evidence type="ECO:0000313" key="2">
    <source>
        <dbReference type="EMBL" id="PIP86258.1"/>
    </source>
</evidence>
<protein>
    <submittedName>
        <fullName evidence="2">Uncharacterized protein</fullName>
    </submittedName>
</protein>
<name>A0A2H0DWL9_9BACT</name>
<evidence type="ECO:0000313" key="3">
    <source>
        <dbReference type="Proteomes" id="UP000231276"/>
    </source>
</evidence>
<keyword evidence="1" id="KW-1133">Transmembrane helix</keyword>
<accession>A0A2H0DWL9</accession>
<reference evidence="2 3" key="1">
    <citation type="submission" date="2017-09" db="EMBL/GenBank/DDBJ databases">
        <title>Depth-based differentiation of microbial function through sediment-hosted aquifers and enrichment of novel symbionts in the deep terrestrial subsurface.</title>
        <authorList>
            <person name="Probst A.J."/>
            <person name="Ladd B."/>
            <person name="Jarett J.K."/>
            <person name="Geller-Mcgrath D.E."/>
            <person name="Sieber C.M."/>
            <person name="Emerson J.B."/>
            <person name="Anantharaman K."/>
            <person name="Thomas B.C."/>
            <person name="Malmstrom R."/>
            <person name="Stieglmeier M."/>
            <person name="Klingl A."/>
            <person name="Woyke T."/>
            <person name="Ryan C.M."/>
            <person name="Banfield J.F."/>
        </authorList>
    </citation>
    <scope>NUCLEOTIDE SEQUENCE [LARGE SCALE GENOMIC DNA]</scope>
    <source>
        <strain evidence="2">CG22_combo_CG10-13_8_21_14_all_43_18</strain>
    </source>
</reference>
<evidence type="ECO:0000256" key="1">
    <source>
        <dbReference type="SAM" id="Phobius"/>
    </source>
</evidence>
<feature type="transmembrane region" description="Helical" evidence="1">
    <location>
        <begin position="24"/>
        <end position="44"/>
    </location>
</feature>
<proteinExistence type="predicted"/>
<dbReference type="EMBL" id="PCTS01000042">
    <property type="protein sequence ID" value="PIP86258.1"/>
    <property type="molecule type" value="Genomic_DNA"/>
</dbReference>
<feature type="transmembrane region" description="Helical" evidence="1">
    <location>
        <begin position="56"/>
        <end position="78"/>
    </location>
</feature>